<evidence type="ECO:0000256" key="9">
    <source>
        <dbReference type="ARBA" id="ARBA00047280"/>
    </source>
</evidence>
<organism evidence="14 15">
    <name type="scientific">Gymnopilus dilepis</name>
    <dbReference type="NCBI Taxonomy" id="231916"/>
    <lineage>
        <taxon>Eukaryota</taxon>
        <taxon>Fungi</taxon>
        <taxon>Dikarya</taxon>
        <taxon>Basidiomycota</taxon>
        <taxon>Agaricomycotina</taxon>
        <taxon>Agaricomycetes</taxon>
        <taxon>Agaricomycetidae</taxon>
        <taxon>Agaricales</taxon>
        <taxon>Agaricineae</taxon>
        <taxon>Hymenogastraceae</taxon>
        <taxon>Gymnopilus</taxon>
    </lineage>
</organism>
<evidence type="ECO:0000256" key="11">
    <source>
        <dbReference type="SAM" id="MobiDB-lite"/>
    </source>
</evidence>
<feature type="transmembrane region" description="Helical" evidence="12">
    <location>
        <begin position="264"/>
        <end position="283"/>
    </location>
</feature>
<feature type="transmembrane region" description="Helical" evidence="12">
    <location>
        <begin position="191"/>
        <end position="214"/>
    </location>
</feature>
<gene>
    <name evidence="14" type="ORF">CVT26_007485</name>
</gene>
<feature type="transmembrane region" description="Helical" evidence="12">
    <location>
        <begin position="15"/>
        <end position="33"/>
    </location>
</feature>
<keyword evidence="7 12" id="KW-1133">Transmembrane helix</keyword>
<dbReference type="PANTHER" id="PTHR13046">
    <property type="entry name" value="PROTEASE U48 CAAX PRENYL PROTEASE RCE1"/>
    <property type="match status" value="1"/>
</dbReference>
<dbReference type="InterPro" id="IPR039731">
    <property type="entry name" value="Rce1"/>
</dbReference>
<evidence type="ECO:0000256" key="6">
    <source>
        <dbReference type="ARBA" id="ARBA00022824"/>
    </source>
</evidence>
<accession>A0A409YSU1</accession>
<dbReference type="GO" id="GO:0071586">
    <property type="term" value="P:CAAX-box protein processing"/>
    <property type="evidence" value="ECO:0007669"/>
    <property type="project" value="InterPro"/>
</dbReference>
<keyword evidence="4 12" id="KW-0812">Transmembrane</keyword>
<evidence type="ECO:0000256" key="1">
    <source>
        <dbReference type="ARBA" id="ARBA00004477"/>
    </source>
</evidence>
<evidence type="ECO:0000313" key="14">
    <source>
        <dbReference type="EMBL" id="PPR06039.1"/>
    </source>
</evidence>
<evidence type="ECO:0000256" key="3">
    <source>
        <dbReference type="ARBA" id="ARBA00022670"/>
    </source>
</evidence>
<dbReference type="STRING" id="231916.A0A409YSU1"/>
<comment type="caution">
    <text evidence="14">The sequence shown here is derived from an EMBL/GenBank/DDBJ whole genome shotgun (WGS) entry which is preliminary data.</text>
</comment>
<evidence type="ECO:0000256" key="8">
    <source>
        <dbReference type="ARBA" id="ARBA00023136"/>
    </source>
</evidence>
<keyword evidence="8 12" id="KW-0472">Membrane</keyword>
<feature type="region of interest" description="Disordered" evidence="11">
    <location>
        <begin position="42"/>
        <end position="61"/>
    </location>
</feature>
<evidence type="ECO:0000256" key="12">
    <source>
        <dbReference type="SAM" id="Phobius"/>
    </source>
</evidence>
<dbReference type="FunCoup" id="A0A409YSU1">
    <property type="interactions" value="279"/>
</dbReference>
<keyword evidence="15" id="KW-1185">Reference proteome</keyword>
<comment type="subcellular location">
    <subcellularLocation>
        <location evidence="1">Endoplasmic reticulum membrane</location>
        <topology evidence="1">Multi-pass membrane protein</topology>
    </subcellularLocation>
</comment>
<evidence type="ECO:0000256" key="10">
    <source>
        <dbReference type="ARBA" id="ARBA00049729"/>
    </source>
</evidence>
<keyword evidence="5" id="KW-0378">Hydrolase</keyword>
<feature type="transmembrane region" description="Helical" evidence="12">
    <location>
        <begin position="126"/>
        <end position="145"/>
    </location>
</feature>
<dbReference type="PANTHER" id="PTHR13046:SF0">
    <property type="entry name" value="CAAX PRENYL PROTEASE 2"/>
    <property type="match status" value="1"/>
</dbReference>
<reference evidence="14 15" key="1">
    <citation type="journal article" date="2018" name="Evol. Lett.">
        <title>Horizontal gene cluster transfer increased hallucinogenic mushroom diversity.</title>
        <authorList>
            <person name="Reynolds H.T."/>
            <person name="Vijayakumar V."/>
            <person name="Gluck-Thaler E."/>
            <person name="Korotkin H.B."/>
            <person name="Matheny P.B."/>
            <person name="Slot J.C."/>
        </authorList>
    </citation>
    <scope>NUCLEOTIDE SEQUENCE [LARGE SCALE GENOMIC DNA]</scope>
    <source>
        <strain evidence="14 15">SRW20</strain>
    </source>
</reference>
<evidence type="ECO:0000256" key="5">
    <source>
        <dbReference type="ARBA" id="ARBA00022801"/>
    </source>
</evidence>
<proteinExistence type="inferred from homology"/>
<feature type="transmembrane region" description="Helical" evidence="12">
    <location>
        <begin position="235"/>
        <end position="258"/>
    </location>
</feature>
<comment type="similarity">
    <text evidence="2">Belongs to the peptidase U48 family.</text>
</comment>
<evidence type="ECO:0000259" key="13">
    <source>
        <dbReference type="Pfam" id="PF02517"/>
    </source>
</evidence>
<dbReference type="Pfam" id="PF02517">
    <property type="entry name" value="Rce1-like"/>
    <property type="match status" value="1"/>
</dbReference>
<dbReference type="GO" id="GO:0004222">
    <property type="term" value="F:metalloendopeptidase activity"/>
    <property type="evidence" value="ECO:0007669"/>
    <property type="project" value="InterPro"/>
</dbReference>
<sequence>MQLLFSQPLLSTSSAHSLSLCLGGIYVGSLYLSKHARLSFSSSGGGGTGIAVPREKQKDERWRDDPDVIRARLVAVSIATVVCCMVVFAVILDHTGSLGIAFGATLLRLGFLTSPSTLFQPRFADILPHLVTPILFLGPLFGAYLGKQLLGQRNWVWQSHFQARFMSLQGIRNYLIGPITEEIVFRACVLAIYHLSGASAMRMIFFAPLTFGLAHAHHAWETYNRYGRGLSALKIALMTTLFQLGYTTLFGFHASYLFLRTGSILPPITAHIFCNIMGIPEIAYELKRFPRHKTAIISIYLIGIIGFVYTLPRWTRMDDNLYWPSERDVTYNSARY</sequence>
<feature type="transmembrane region" description="Helical" evidence="12">
    <location>
        <begin position="295"/>
        <end position="314"/>
    </location>
</feature>
<dbReference type="EC" id="3.4.26.1" evidence="10"/>
<keyword evidence="3" id="KW-0645">Protease</keyword>
<dbReference type="Proteomes" id="UP000284706">
    <property type="component" value="Unassembled WGS sequence"/>
</dbReference>
<keyword evidence="6" id="KW-0256">Endoplasmic reticulum</keyword>
<evidence type="ECO:0000256" key="7">
    <source>
        <dbReference type="ARBA" id="ARBA00022989"/>
    </source>
</evidence>
<protein>
    <recommendedName>
        <fullName evidence="10">intramembrane prenyl-peptidase Rce1</fullName>
        <ecNumber evidence="10">3.4.26.1</ecNumber>
    </recommendedName>
</protein>
<comment type="catalytic activity">
    <reaction evidence="9">
        <text>Hydrolyzes the peptide bond -P2-(S-farnesyl or geranylgeranyl)C-P1'-P2'-P3'-COOH where P1' and P2' are amino acids with aliphatic sidechains and P3' is any C-terminal residue.</text>
        <dbReference type="EC" id="3.4.26.1"/>
    </reaction>
</comment>
<feature type="domain" description="CAAX prenyl protease 2/Lysostaphin resistance protein A-like" evidence="13">
    <location>
        <begin position="168"/>
        <end position="277"/>
    </location>
</feature>
<evidence type="ECO:0000256" key="4">
    <source>
        <dbReference type="ARBA" id="ARBA00022692"/>
    </source>
</evidence>
<evidence type="ECO:0000256" key="2">
    <source>
        <dbReference type="ARBA" id="ARBA00006897"/>
    </source>
</evidence>
<name>A0A409YSU1_9AGAR</name>
<dbReference type="InterPro" id="IPR003675">
    <property type="entry name" value="Rce1/LyrA-like_dom"/>
</dbReference>
<dbReference type="OrthoDB" id="271604at2759"/>
<evidence type="ECO:0000313" key="15">
    <source>
        <dbReference type="Proteomes" id="UP000284706"/>
    </source>
</evidence>
<dbReference type="EMBL" id="NHYE01000385">
    <property type="protein sequence ID" value="PPR06039.1"/>
    <property type="molecule type" value="Genomic_DNA"/>
</dbReference>
<feature type="transmembrane region" description="Helical" evidence="12">
    <location>
        <begin position="71"/>
        <end position="92"/>
    </location>
</feature>
<dbReference type="InParanoid" id="A0A409YSU1"/>
<dbReference type="AlphaFoldDB" id="A0A409YSU1"/>
<dbReference type="GO" id="GO:0005789">
    <property type="term" value="C:endoplasmic reticulum membrane"/>
    <property type="evidence" value="ECO:0007669"/>
    <property type="project" value="UniProtKB-SubCell"/>
</dbReference>